<protein>
    <submittedName>
        <fullName evidence="5">Nucleoporin-domain-containing protein</fullName>
    </submittedName>
</protein>
<comment type="caution">
    <text evidence="5">The sequence shown here is derived from an EMBL/GenBank/DDBJ whole genome shotgun (WGS) entry which is preliminary data.</text>
</comment>
<evidence type="ECO:0000256" key="1">
    <source>
        <dbReference type="ARBA" id="ARBA00004123"/>
    </source>
</evidence>
<reference evidence="6" key="1">
    <citation type="journal article" date="2016" name="Proc. Natl. Acad. Sci. U.S.A.">
        <title>Comparative genomics of biotechnologically important yeasts.</title>
        <authorList>
            <person name="Riley R."/>
            <person name="Haridas S."/>
            <person name="Wolfe K.H."/>
            <person name="Lopes M.R."/>
            <person name="Hittinger C.T."/>
            <person name="Goeker M."/>
            <person name="Salamov A.A."/>
            <person name="Wisecaver J.H."/>
            <person name="Long T.M."/>
            <person name="Calvey C.H."/>
            <person name="Aerts A.L."/>
            <person name="Barry K.W."/>
            <person name="Choi C."/>
            <person name="Clum A."/>
            <person name="Coughlan A.Y."/>
            <person name="Deshpande S."/>
            <person name="Douglass A.P."/>
            <person name="Hanson S.J."/>
            <person name="Klenk H.-P."/>
            <person name="LaButti K.M."/>
            <person name="Lapidus A."/>
            <person name="Lindquist E.A."/>
            <person name="Lipzen A.M."/>
            <person name="Meier-Kolthoff J.P."/>
            <person name="Ohm R.A."/>
            <person name="Otillar R.P."/>
            <person name="Pangilinan J.L."/>
            <person name="Peng Y."/>
            <person name="Rokas A."/>
            <person name="Rosa C.A."/>
            <person name="Scheuner C."/>
            <person name="Sibirny A.A."/>
            <person name="Slot J.C."/>
            <person name="Stielow J.B."/>
            <person name="Sun H."/>
            <person name="Kurtzman C.P."/>
            <person name="Blackwell M."/>
            <person name="Grigoriev I.V."/>
            <person name="Jeffries T.W."/>
        </authorList>
    </citation>
    <scope>NUCLEOTIDE SEQUENCE [LARGE SCALE GENOMIC DNA]</scope>
    <source>
        <strain evidence="6">NRRL Y-1626</strain>
    </source>
</reference>
<evidence type="ECO:0000256" key="3">
    <source>
        <dbReference type="ARBA" id="ARBA00023242"/>
    </source>
</evidence>
<dbReference type="PANTHER" id="PTHR10350:SF6">
    <property type="entry name" value="NUCLEAR PORE COMPLEX PROTEIN NUP155"/>
    <property type="match status" value="1"/>
</dbReference>
<dbReference type="GO" id="GO:0044611">
    <property type="term" value="C:nuclear pore inner ring"/>
    <property type="evidence" value="ECO:0007669"/>
    <property type="project" value="TreeGrafter"/>
</dbReference>
<dbReference type="GO" id="GO:0000972">
    <property type="term" value="P:transcription-dependent tethering of RNA polymerase II gene DNA at nuclear periphery"/>
    <property type="evidence" value="ECO:0007669"/>
    <property type="project" value="TreeGrafter"/>
</dbReference>
<evidence type="ECO:0000259" key="4">
    <source>
        <dbReference type="Pfam" id="PF08801"/>
    </source>
</evidence>
<dbReference type="OrthoDB" id="338970at2759"/>
<gene>
    <name evidence="5" type="ORF">HANVADRAFT_18637</name>
</gene>
<dbReference type="SUPFAM" id="SSF101908">
    <property type="entry name" value="Putative isomerase YbhE"/>
    <property type="match status" value="1"/>
</dbReference>
<dbReference type="Pfam" id="PF08801">
    <property type="entry name" value="Nucleoporin_N"/>
    <property type="match status" value="1"/>
</dbReference>
<comment type="subcellular location">
    <subcellularLocation>
        <location evidence="1">Nucleus</location>
    </subcellularLocation>
</comment>
<dbReference type="EMBL" id="LXPE01000001">
    <property type="protein sequence ID" value="OBA29042.1"/>
    <property type="molecule type" value="Genomic_DNA"/>
</dbReference>
<evidence type="ECO:0000313" key="5">
    <source>
        <dbReference type="EMBL" id="OBA29042.1"/>
    </source>
</evidence>
<dbReference type="GO" id="GO:0006405">
    <property type="term" value="P:RNA export from nucleus"/>
    <property type="evidence" value="ECO:0007669"/>
    <property type="project" value="TreeGrafter"/>
</dbReference>
<dbReference type="GO" id="GO:0017056">
    <property type="term" value="F:structural constituent of nuclear pore"/>
    <property type="evidence" value="ECO:0007669"/>
    <property type="project" value="InterPro"/>
</dbReference>
<sequence>PFVNNKSIPLPDELLEQLSLHNKQQKNTNKKNDFATSGIFTEIERCWFILGNKLILWNYNNPENFQTLDNIESEITQVALVKPKESCFINTISHLLLIATKADIKILALNTDNSDELLVYKTDLSCKLDGFEVQTILCDEFNNNIYFTTKNDCHIWQLNYDNSNTSKNCYKHCITGSFISNIIPTKFFTLFSTSFSEYFVKVVMDQSRRIIYGLTSKGEIRGYQFYKNKTSLKNPVIMTREAFKSKCLRTKAQVLSGDHSKIVNIVPITKNESNDFFLLAITASGCRVYINGNYSQQSYSFYTSDPYNLTTFNFRNSIKYPPFPKNQIESVLKNSKMVIPERDVLQYVQSKSSLLVKTSDQATVLEPGIFIAPHVKSSKQPDGSISKKYKILCSVPDYGILKETRNLIENSYYLNINAPVKAISFENNVCNLKDNKKTPLGYSNVFANQYISNPLTVQILTSSGLEFFKLKTPDQIFDELI</sequence>
<feature type="non-terminal residue" evidence="5">
    <location>
        <position position="1"/>
    </location>
</feature>
<keyword evidence="2" id="KW-0813">Transport</keyword>
<dbReference type="GO" id="GO:0006606">
    <property type="term" value="P:protein import into nucleus"/>
    <property type="evidence" value="ECO:0007669"/>
    <property type="project" value="TreeGrafter"/>
</dbReference>
<accession>A0A1B7TJW1</accession>
<dbReference type="GO" id="GO:0036228">
    <property type="term" value="P:protein localization to nuclear inner membrane"/>
    <property type="evidence" value="ECO:0007669"/>
    <property type="project" value="TreeGrafter"/>
</dbReference>
<organism evidence="5 6">
    <name type="scientific">Hanseniaspora valbyensis NRRL Y-1626</name>
    <dbReference type="NCBI Taxonomy" id="766949"/>
    <lineage>
        <taxon>Eukaryota</taxon>
        <taxon>Fungi</taxon>
        <taxon>Dikarya</taxon>
        <taxon>Ascomycota</taxon>
        <taxon>Saccharomycotina</taxon>
        <taxon>Saccharomycetes</taxon>
        <taxon>Saccharomycodales</taxon>
        <taxon>Saccharomycodaceae</taxon>
        <taxon>Hanseniaspora</taxon>
    </lineage>
</organism>
<keyword evidence="6" id="KW-1185">Reference proteome</keyword>
<keyword evidence="3" id="KW-0539">Nucleus</keyword>
<dbReference type="Proteomes" id="UP000092321">
    <property type="component" value="Unassembled WGS sequence"/>
</dbReference>
<dbReference type="InterPro" id="IPR004870">
    <property type="entry name" value="Nucleoporin_Nup155"/>
</dbReference>
<proteinExistence type="predicted"/>
<dbReference type="InterPro" id="IPR014908">
    <property type="entry name" value="Nucleoporin_Nup133/Nup155_N"/>
</dbReference>
<dbReference type="PANTHER" id="PTHR10350">
    <property type="entry name" value="NUCLEAR PORE COMPLEX PROTEIN NUP155"/>
    <property type="match status" value="1"/>
</dbReference>
<evidence type="ECO:0000256" key="2">
    <source>
        <dbReference type="ARBA" id="ARBA00022448"/>
    </source>
</evidence>
<feature type="domain" description="Nucleoporin Nup133/Nup155-like N-terminal" evidence="4">
    <location>
        <begin position="5"/>
        <end position="465"/>
    </location>
</feature>
<name>A0A1B7TJW1_9ASCO</name>
<dbReference type="AlphaFoldDB" id="A0A1B7TJW1"/>
<evidence type="ECO:0000313" key="6">
    <source>
        <dbReference type="Proteomes" id="UP000092321"/>
    </source>
</evidence>
<feature type="non-terminal residue" evidence="5">
    <location>
        <position position="481"/>
    </location>
</feature>